<sequence length="95" mass="10719">MFKERLKRLLQETTDALAQAFSANQTLADDWQRLPTQQEYMAKHEGSVLDASGVACHHCGSGDIAYRPLQSAKGRRLVHFCTSCKRALFRSMADF</sequence>
<dbReference type="Proteomes" id="UP001166251">
    <property type="component" value="Unassembled WGS sequence"/>
</dbReference>
<evidence type="ECO:0000313" key="2">
    <source>
        <dbReference type="Proteomes" id="UP001166251"/>
    </source>
</evidence>
<gene>
    <name evidence="1" type="ORF">K0504_14485</name>
</gene>
<name>A0ABS7EIS9_9GAMM</name>
<evidence type="ECO:0000313" key="1">
    <source>
        <dbReference type="EMBL" id="MBW8192241.1"/>
    </source>
</evidence>
<evidence type="ECO:0008006" key="3">
    <source>
        <dbReference type="Google" id="ProtNLM"/>
    </source>
</evidence>
<protein>
    <recommendedName>
        <fullName evidence="3">TFIIS-type domain-containing protein</fullName>
    </recommendedName>
</protein>
<keyword evidence="2" id="KW-1185">Reference proteome</keyword>
<organism evidence="1 2">
    <name type="scientific">Neiella holothuriorum</name>
    <dbReference type="NCBI Taxonomy" id="2870530"/>
    <lineage>
        <taxon>Bacteria</taxon>
        <taxon>Pseudomonadati</taxon>
        <taxon>Pseudomonadota</taxon>
        <taxon>Gammaproteobacteria</taxon>
        <taxon>Alteromonadales</taxon>
        <taxon>Echinimonadaceae</taxon>
        <taxon>Neiella</taxon>
    </lineage>
</organism>
<dbReference type="EMBL" id="JAHZSS010000020">
    <property type="protein sequence ID" value="MBW8192241.1"/>
    <property type="molecule type" value="Genomic_DNA"/>
</dbReference>
<comment type="caution">
    <text evidence="1">The sequence shown here is derived from an EMBL/GenBank/DDBJ whole genome shotgun (WGS) entry which is preliminary data.</text>
</comment>
<accession>A0ABS7EIS9</accession>
<proteinExistence type="predicted"/>
<reference evidence="1" key="1">
    <citation type="submission" date="2021-07" db="EMBL/GenBank/DDBJ databases">
        <title>Neiella marina sp. nov., isolated from the intestinal content of sea cucumber Apostichopus japonicus.</title>
        <authorList>
            <person name="Bai X."/>
        </authorList>
    </citation>
    <scope>NUCLEOTIDE SEQUENCE</scope>
    <source>
        <strain evidence="1">126</strain>
    </source>
</reference>
<dbReference type="RefSeq" id="WP_220104866.1">
    <property type="nucleotide sequence ID" value="NZ_JAHZSS010000020.1"/>
</dbReference>